<dbReference type="InterPro" id="IPR017501">
    <property type="entry name" value="Phage_infect_YhgE_C"/>
</dbReference>
<evidence type="ECO:0000313" key="7">
    <source>
        <dbReference type="EMBL" id="MEY8041623.1"/>
    </source>
</evidence>
<keyword evidence="3 5" id="KW-1133">Transmembrane helix</keyword>
<reference evidence="7 8" key="1">
    <citation type="submission" date="2024-08" db="EMBL/GenBank/DDBJ databases">
        <title>Genome mining of Saccharopolyspora cebuensis PGLac3 from Nigerian medicinal plant.</title>
        <authorList>
            <person name="Ezeobiora C.E."/>
            <person name="Igbokwe N.H."/>
            <person name="Amin D.H."/>
            <person name="Mendie U.E."/>
        </authorList>
    </citation>
    <scope>NUCLEOTIDE SEQUENCE [LARGE SCALE GENOMIC DNA]</scope>
    <source>
        <strain evidence="7 8">PGLac3</strain>
    </source>
</reference>
<feature type="transmembrane region" description="Helical" evidence="5">
    <location>
        <begin position="21"/>
        <end position="42"/>
    </location>
</feature>
<organism evidence="7 8">
    <name type="scientific">Saccharopolyspora cebuensis</name>
    <dbReference type="NCBI Taxonomy" id="418759"/>
    <lineage>
        <taxon>Bacteria</taxon>
        <taxon>Bacillati</taxon>
        <taxon>Actinomycetota</taxon>
        <taxon>Actinomycetes</taxon>
        <taxon>Pseudonocardiales</taxon>
        <taxon>Pseudonocardiaceae</taxon>
        <taxon>Saccharopolyspora</taxon>
    </lineage>
</organism>
<feature type="transmembrane region" description="Helical" evidence="5">
    <location>
        <begin position="483"/>
        <end position="508"/>
    </location>
</feature>
<dbReference type="PANTHER" id="PTHR43077">
    <property type="entry name" value="TRANSPORT PERMEASE YVFS-RELATED"/>
    <property type="match status" value="1"/>
</dbReference>
<feature type="transmembrane region" description="Helical" evidence="5">
    <location>
        <begin position="611"/>
        <end position="630"/>
    </location>
</feature>
<dbReference type="InterPro" id="IPR013525">
    <property type="entry name" value="ABC2_TM"/>
</dbReference>
<evidence type="ECO:0000313" key="8">
    <source>
        <dbReference type="Proteomes" id="UP001564626"/>
    </source>
</evidence>
<evidence type="ECO:0000256" key="5">
    <source>
        <dbReference type="SAM" id="Phobius"/>
    </source>
</evidence>
<keyword evidence="2 5" id="KW-0812">Transmembrane</keyword>
<feature type="transmembrane region" description="Helical" evidence="5">
    <location>
        <begin position="520"/>
        <end position="539"/>
    </location>
</feature>
<name>A0ABV4CKL6_9PSEU</name>
<dbReference type="InterPro" id="IPR017500">
    <property type="entry name" value="Phage_infect_YhgE_N"/>
</dbReference>
<dbReference type="RefSeq" id="WP_345358825.1">
    <property type="nucleotide sequence ID" value="NZ_BAABII010000004.1"/>
</dbReference>
<sequence length="646" mass="67951">MRALRLAWLELRRLRGPRRRWVPLVLLLVPLLFGGLFLWANWDPYGRTGRVPVAVVNADQPVDRAGERINAGEQFVEQLKARRIFDWHFVGAREARRGLEAGDYYFTVEVPPDFSARLATAGDPHPVRAELRITKNDANGFLAGLLADHAEHEIHQQVDAAAHASYARALYGELDVAKDRLRLASDAARRLVEGSELGRRGTEALTEGLGGIRDSTERINRGAEDVTSATAKLDQQLGTVTEFTAAQLPGAVNAVVGASGSAVGGLSAISSSTAFLDQRAGEGASALDELGGNHPELAGDPAYQRALTAARAVADAAGTANADASRALESARAAQAQALGLRESLGPLQERVRSITAPLDDLRSGSAEIAGGSGGLVGGLNAILAGSGVLRDGTDQLTDGAEQLRRLVDDARGRLPETNPTQVARAADVLASPTELRTGNLHPAHVYGRGMAPLLFALALWVFGLIAYLLLKPLNTRALTGRVSALSIAMAGYLPAAVLGVAGGLALLGAMTFGLGLNPVQPWPAVGLVSLGAGAFVALSQLLRVLFGAVGALLALVLLVVQLTACGGLYPVETTPQLFQALQPLLPMTYLVDGLRVTTSGGLEAHLVRDLIVLAGFLVGSLVLTTLAVVRRRTYTLNRLHPVVVV</sequence>
<comment type="subcellular location">
    <subcellularLocation>
        <location evidence="1">Membrane</location>
        <topology evidence="1">Multi-pass membrane protein</topology>
    </subcellularLocation>
</comment>
<dbReference type="PANTHER" id="PTHR43077:SF5">
    <property type="entry name" value="PHAGE INFECTION PROTEIN"/>
    <property type="match status" value="1"/>
</dbReference>
<dbReference type="NCBIfam" id="TIGR03061">
    <property type="entry name" value="pip_yhgE_Nterm"/>
    <property type="match status" value="1"/>
</dbReference>
<feature type="transmembrane region" description="Helical" evidence="5">
    <location>
        <begin position="450"/>
        <end position="471"/>
    </location>
</feature>
<dbReference type="NCBIfam" id="TIGR03062">
    <property type="entry name" value="pip_yhgE_Cterm"/>
    <property type="match status" value="1"/>
</dbReference>
<proteinExistence type="predicted"/>
<comment type="caution">
    <text evidence="7">The sequence shown here is derived from an EMBL/GenBank/DDBJ whole genome shotgun (WGS) entry which is preliminary data.</text>
</comment>
<feature type="domain" description="ABC-2 type transporter transmembrane" evidence="6">
    <location>
        <begin position="447"/>
        <end position="626"/>
    </location>
</feature>
<dbReference type="Proteomes" id="UP001564626">
    <property type="component" value="Unassembled WGS sequence"/>
</dbReference>
<evidence type="ECO:0000256" key="3">
    <source>
        <dbReference type="ARBA" id="ARBA00022989"/>
    </source>
</evidence>
<evidence type="ECO:0000256" key="4">
    <source>
        <dbReference type="ARBA" id="ARBA00023136"/>
    </source>
</evidence>
<dbReference type="EMBL" id="JBGEHV010000039">
    <property type="protein sequence ID" value="MEY8041623.1"/>
    <property type="molecule type" value="Genomic_DNA"/>
</dbReference>
<feature type="transmembrane region" description="Helical" evidence="5">
    <location>
        <begin position="546"/>
        <end position="570"/>
    </location>
</feature>
<dbReference type="InterPro" id="IPR051328">
    <property type="entry name" value="T7SS_ABC-Transporter"/>
</dbReference>
<evidence type="ECO:0000256" key="2">
    <source>
        <dbReference type="ARBA" id="ARBA00022692"/>
    </source>
</evidence>
<protein>
    <submittedName>
        <fullName evidence="7">YhgE/Pip family protein</fullName>
    </submittedName>
</protein>
<accession>A0ABV4CKL6</accession>
<dbReference type="Pfam" id="PF12698">
    <property type="entry name" value="ABC2_membrane_3"/>
    <property type="match status" value="1"/>
</dbReference>
<evidence type="ECO:0000256" key="1">
    <source>
        <dbReference type="ARBA" id="ARBA00004141"/>
    </source>
</evidence>
<keyword evidence="4 5" id="KW-0472">Membrane</keyword>
<gene>
    <name evidence="7" type="ORF">AB8O55_19625</name>
</gene>
<keyword evidence="8" id="KW-1185">Reference proteome</keyword>
<evidence type="ECO:0000259" key="6">
    <source>
        <dbReference type="Pfam" id="PF12698"/>
    </source>
</evidence>